<name>A0A9Q1UYU1_CLOBO</name>
<dbReference type="RefSeq" id="WP_013726715.1">
    <property type="nucleotide sequence ID" value="NZ_LGVO01000058.1"/>
</dbReference>
<reference evidence="2 3" key="1">
    <citation type="submission" date="2015-07" db="EMBL/GenBank/DDBJ databases">
        <title>Draft genome sequences of 17 French Clostridium botulinum group III.</title>
        <authorList>
            <person name="Woudstra C."/>
            <person name="Le Marechal C."/>
            <person name="Souillard R."/>
            <person name="Bayon-Auboyer M.-H."/>
            <person name="Dessouter D."/>
            <person name="Fach P."/>
        </authorList>
    </citation>
    <scope>NUCLEOTIDE SEQUENCE [LARGE SCALE GENOMIC DNA]</scope>
    <source>
        <strain evidence="2 3">12LNRI-CD</strain>
    </source>
</reference>
<keyword evidence="1" id="KW-1133">Transmembrane helix</keyword>
<keyword evidence="1" id="KW-0812">Transmembrane</keyword>
<proteinExistence type="predicted"/>
<feature type="transmembrane region" description="Helical" evidence="1">
    <location>
        <begin position="66"/>
        <end position="89"/>
    </location>
</feature>
<feature type="transmembrane region" description="Helical" evidence="1">
    <location>
        <begin position="7"/>
        <end position="28"/>
    </location>
</feature>
<organism evidence="2 3">
    <name type="scientific">Clostridium botulinum</name>
    <dbReference type="NCBI Taxonomy" id="1491"/>
    <lineage>
        <taxon>Bacteria</taxon>
        <taxon>Bacillati</taxon>
        <taxon>Bacillota</taxon>
        <taxon>Clostridia</taxon>
        <taxon>Eubacteriales</taxon>
        <taxon>Clostridiaceae</taxon>
        <taxon>Clostridium</taxon>
    </lineage>
</organism>
<protein>
    <submittedName>
        <fullName evidence="2">Uncharacterized protein</fullName>
    </submittedName>
</protein>
<keyword evidence="1" id="KW-0472">Membrane</keyword>
<evidence type="ECO:0000313" key="2">
    <source>
        <dbReference type="EMBL" id="KOA88897.1"/>
    </source>
</evidence>
<dbReference type="Proteomes" id="UP000037540">
    <property type="component" value="Unassembled WGS sequence"/>
</dbReference>
<evidence type="ECO:0000256" key="1">
    <source>
        <dbReference type="SAM" id="Phobius"/>
    </source>
</evidence>
<evidence type="ECO:0000313" key="3">
    <source>
        <dbReference type="Proteomes" id="UP000037540"/>
    </source>
</evidence>
<feature type="transmembrane region" description="Helical" evidence="1">
    <location>
        <begin position="40"/>
        <end position="59"/>
    </location>
</feature>
<feature type="transmembrane region" description="Helical" evidence="1">
    <location>
        <begin position="95"/>
        <end position="117"/>
    </location>
</feature>
<gene>
    <name evidence="2" type="ORF">ADU74_05740</name>
</gene>
<comment type="caution">
    <text evidence="2">The sequence shown here is derived from an EMBL/GenBank/DDBJ whole genome shotgun (WGS) entry which is preliminary data.</text>
</comment>
<accession>A0A9Q1UYU1</accession>
<dbReference type="AlphaFoldDB" id="A0A9Q1UYU1"/>
<dbReference type="EMBL" id="LGVR01000023">
    <property type="protein sequence ID" value="KOA88897.1"/>
    <property type="molecule type" value="Genomic_DNA"/>
</dbReference>
<sequence>MKKVINIFIALSLFIMAVLIFTYDVIIGADIPVNIRFDEVIKFSIISFIYVILQLIYIIKNKHNPLILNLVFIVCLTFIWTMCFMNNLTYRYHKYATLTSGIGFFSTIFILFMYILAFKKKYFIKIQDNK</sequence>